<evidence type="ECO:0000256" key="1">
    <source>
        <dbReference type="SAM" id="MobiDB-lite"/>
    </source>
</evidence>
<keyword evidence="5" id="KW-1185">Reference proteome</keyword>
<accession>A0A1H1TLV8</accession>
<organism evidence="4 5">
    <name type="scientific">Halopseudomonas litoralis</name>
    <dbReference type="NCBI Taxonomy" id="797277"/>
    <lineage>
        <taxon>Bacteria</taxon>
        <taxon>Pseudomonadati</taxon>
        <taxon>Pseudomonadota</taxon>
        <taxon>Gammaproteobacteria</taxon>
        <taxon>Pseudomonadales</taxon>
        <taxon>Pseudomonadaceae</taxon>
        <taxon>Halopseudomonas</taxon>
    </lineage>
</organism>
<evidence type="ECO:0000256" key="2">
    <source>
        <dbReference type="SAM" id="Phobius"/>
    </source>
</evidence>
<dbReference type="CDD" id="cd20708">
    <property type="entry name" value="MIX_IV"/>
    <property type="match status" value="1"/>
</dbReference>
<dbReference type="InterPro" id="IPR046864">
    <property type="entry name" value="VasX_N"/>
</dbReference>
<dbReference type="AlphaFoldDB" id="A0A1H1TLV8"/>
<dbReference type="EMBL" id="LT629748">
    <property type="protein sequence ID" value="SDS61051.1"/>
    <property type="molecule type" value="Genomic_DNA"/>
</dbReference>
<dbReference type="Pfam" id="PF20249">
    <property type="entry name" value="VasX_N"/>
    <property type="match status" value="1"/>
</dbReference>
<dbReference type="OrthoDB" id="7012985at2"/>
<feature type="transmembrane region" description="Helical" evidence="2">
    <location>
        <begin position="760"/>
        <end position="781"/>
    </location>
</feature>
<protein>
    <recommendedName>
        <fullName evidence="3">Toxin VasX N-terminal region domain-containing protein</fullName>
    </recommendedName>
</protein>
<evidence type="ECO:0000313" key="5">
    <source>
        <dbReference type="Proteomes" id="UP000243426"/>
    </source>
</evidence>
<feature type="region of interest" description="Disordered" evidence="1">
    <location>
        <begin position="240"/>
        <end position="260"/>
    </location>
</feature>
<keyword evidence="2" id="KW-0812">Transmembrane</keyword>
<sequence length="1086" mass="119002">MTTHSHDQVLRLASANQAANKNFASEDLTSPVAACPARQAELFIVPVRYALAEQAAEHASFQPGVTPSSHPMALRCLRKGYLYIWHQNSQLQRYAIADDGLLLEQELDAPDTPVSMGGQTGVALNTQHSAWLMFCEIPLPAPVCQRLLDSAEERTIHMRHVNLPQVANVLTAAHCPPLDAGDQLVAELMPEARDKALAHDYRQHGDSYRENVRVLGHQMSREPTPARVQAYVDASVQLSEGSTAAARHPASEEQGPGQWSSVAWDVPATDVWFARARSEAGQLHAVFACLDDDLGALRDINHEQEEVEAEHENWVADNSLRQSVGGFIRSLIREDGGEVANLLNYRYRDQDIHLTSEQSETILTSQRQLEELLEEESRINQERGRLYGHSEADAKLANVHAEVNAATQPVRDFIPPEFYHEASQLVREYRKDKASNLAGGRFSAQVTEHINLERMNGWLDDEAPAHYRQVEERHVALYADRASFLPRHASGTWFADHADPAHQRWLDELADACLSAQCSRQAGAEQFAGYLRSGDLGSLRLIFHAWRSPLEAAVNSTSRLNEVVAALSLDNLAETRAALGNTLDEPTLLAFQRLADDVEGYWARTVSRLGAALLLTRAETGIAGHWMGLMLAARFGQDSRLVRTMENGVEAWRLVGQKADALRHWTQNTAQAIRSGQIAGVAQLPAIKNSGGILPLAALLLNALNASTYASQGALLEGEGDQRRAERLSATLYTAAALTAVVQNWIVIGKGMDEIGRNATVAPTLTLFGGVVGTVSAIAAFQELKALRSQIENARSRIDPWLEIRRQAVSGQMLVYGTQGLLGLSLTTMRLANQIDTATAIRRFRLAMGPLNLLLLGLGGLYLYSWSRQATPLQNYLAGCCWSHGRAYKKEQLKPEVQLQEFELLLALLYKPRLALKVQSVRTPGALGDSVSRNAIAALNIDLPAADPASVLLELSLGGNTLPDKLRLFGDNRGTPIDLGEAWLSSSRCTWIPPDEGQGLRLSGSFARPLLRASLRLRYHGPLALLAGMETVIGGSRGIAYTLGPDALLSEGEIIELRPGDTSVVLDDVRSYRLDGTQHLQPKDAV</sequence>
<evidence type="ECO:0000259" key="3">
    <source>
        <dbReference type="Pfam" id="PF20249"/>
    </source>
</evidence>
<keyword evidence="2" id="KW-0472">Membrane</keyword>
<proteinExistence type="predicted"/>
<name>A0A1H1TLV8_9GAMM</name>
<dbReference type="RefSeq" id="WP_090273465.1">
    <property type="nucleotide sequence ID" value="NZ_LT629748.1"/>
</dbReference>
<reference evidence="5" key="1">
    <citation type="submission" date="2016-10" db="EMBL/GenBank/DDBJ databases">
        <authorList>
            <person name="Varghese N."/>
            <person name="Submissions S."/>
        </authorList>
    </citation>
    <scope>NUCLEOTIDE SEQUENCE [LARGE SCALE GENOMIC DNA]</scope>
    <source>
        <strain evidence="5">2SM5</strain>
    </source>
</reference>
<feature type="transmembrane region" description="Helical" evidence="2">
    <location>
        <begin position="844"/>
        <end position="864"/>
    </location>
</feature>
<dbReference type="Proteomes" id="UP000243426">
    <property type="component" value="Chromosome I"/>
</dbReference>
<keyword evidence="2" id="KW-1133">Transmembrane helix</keyword>
<evidence type="ECO:0000313" key="4">
    <source>
        <dbReference type="EMBL" id="SDS61051.1"/>
    </source>
</evidence>
<gene>
    <name evidence="4" type="ORF">SAMN05216198_2338</name>
</gene>
<dbReference type="STRING" id="797277.SAMN05216198_2338"/>
<feature type="domain" description="Toxin VasX N-terminal region" evidence="3">
    <location>
        <begin position="35"/>
        <end position="169"/>
    </location>
</feature>